<keyword evidence="2" id="KW-0329">Glyoxylate bypass</keyword>
<protein>
    <submittedName>
        <fullName evidence="8">Uncharacterized protein</fullName>
    </submittedName>
</protein>
<evidence type="ECO:0000256" key="6">
    <source>
        <dbReference type="ARBA" id="ARBA00022857"/>
    </source>
</evidence>
<keyword evidence="4" id="KW-0479">Metal-binding</keyword>
<feature type="non-terminal residue" evidence="8">
    <location>
        <position position="1"/>
    </location>
</feature>
<keyword evidence="6" id="KW-0521">NADP</keyword>
<evidence type="ECO:0000256" key="4">
    <source>
        <dbReference type="ARBA" id="ARBA00022723"/>
    </source>
</evidence>
<sequence length="72" mass="7787">ALAEQTEDTDLQATFARLAKALSDNETNIIDDLNNCQGSPVDMGGYYQPDAEKVEKAMRPSATLNNLLSNAL</sequence>
<dbReference type="GO" id="GO:0006099">
    <property type="term" value="P:tricarboxylic acid cycle"/>
    <property type="evidence" value="ECO:0007669"/>
    <property type="project" value="UniProtKB-KW"/>
</dbReference>
<dbReference type="GO" id="GO:0046872">
    <property type="term" value="F:metal ion binding"/>
    <property type="evidence" value="ECO:0007669"/>
    <property type="project" value="UniProtKB-KW"/>
</dbReference>
<evidence type="ECO:0000256" key="7">
    <source>
        <dbReference type="ARBA" id="ARBA00023002"/>
    </source>
</evidence>
<evidence type="ECO:0000256" key="2">
    <source>
        <dbReference type="ARBA" id="ARBA00022435"/>
    </source>
</evidence>
<dbReference type="Pfam" id="PF03971">
    <property type="entry name" value="IDH"/>
    <property type="match status" value="1"/>
</dbReference>
<evidence type="ECO:0000256" key="5">
    <source>
        <dbReference type="ARBA" id="ARBA00022842"/>
    </source>
</evidence>
<dbReference type="InterPro" id="IPR004436">
    <property type="entry name" value="Isocitrate_DH_NADP_mono"/>
</dbReference>
<proteinExistence type="predicted"/>
<dbReference type="AlphaFoldDB" id="A0A0F8ZY19"/>
<dbReference type="PANTHER" id="PTHR36999:SF1">
    <property type="entry name" value="ISOCITRATE DEHYDROGENASE (NADP(+))"/>
    <property type="match status" value="1"/>
</dbReference>
<keyword evidence="5" id="KW-0460">Magnesium</keyword>
<dbReference type="SUPFAM" id="SSF53659">
    <property type="entry name" value="Isocitrate/Isopropylmalate dehydrogenase-like"/>
    <property type="match status" value="1"/>
</dbReference>
<dbReference type="EMBL" id="LAZR01045490">
    <property type="protein sequence ID" value="KKK98748.1"/>
    <property type="molecule type" value="Genomic_DNA"/>
</dbReference>
<gene>
    <name evidence="8" type="ORF">LCGC14_2639640</name>
</gene>
<accession>A0A0F8ZY19</accession>
<keyword evidence="7" id="KW-0560">Oxidoreductase</keyword>
<reference evidence="8" key="1">
    <citation type="journal article" date="2015" name="Nature">
        <title>Complex archaea that bridge the gap between prokaryotes and eukaryotes.</title>
        <authorList>
            <person name="Spang A."/>
            <person name="Saw J.H."/>
            <person name="Jorgensen S.L."/>
            <person name="Zaremba-Niedzwiedzka K."/>
            <person name="Martijn J."/>
            <person name="Lind A.E."/>
            <person name="van Eijk R."/>
            <person name="Schleper C."/>
            <person name="Guy L."/>
            <person name="Ettema T.J."/>
        </authorList>
    </citation>
    <scope>NUCLEOTIDE SEQUENCE</scope>
</reference>
<organism evidence="8">
    <name type="scientific">marine sediment metagenome</name>
    <dbReference type="NCBI Taxonomy" id="412755"/>
    <lineage>
        <taxon>unclassified sequences</taxon>
        <taxon>metagenomes</taxon>
        <taxon>ecological metagenomes</taxon>
    </lineage>
</organism>
<dbReference type="PANTHER" id="PTHR36999">
    <property type="entry name" value="ISOCITRATE DEHYDROGENASE [NADP]"/>
    <property type="match status" value="1"/>
</dbReference>
<keyword evidence="3" id="KW-0816">Tricarboxylic acid cycle</keyword>
<evidence type="ECO:0000256" key="3">
    <source>
        <dbReference type="ARBA" id="ARBA00022532"/>
    </source>
</evidence>
<dbReference type="GO" id="GO:0004450">
    <property type="term" value="F:isocitrate dehydrogenase (NADP+) activity"/>
    <property type="evidence" value="ECO:0007669"/>
    <property type="project" value="InterPro"/>
</dbReference>
<evidence type="ECO:0000313" key="8">
    <source>
        <dbReference type="EMBL" id="KKK98748.1"/>
    </source>
</evidence>
<name>A0A0F8ZY19_9ZZZZ</name>
<evidence type="ECO:0000256" key="1">
    <source>
        <dbReference type="ARBA" id="ARBA00001946"/>
    </source>
</evidence>
<comment type="caution">
    <text evidence="8">The sequence shown here is derived from an EMBL/GenBank/DDBJ whole genome shotgun (WGS) entry which is preliminary data.</text>
</comment>
<comment type="cofactor">
    <cofactor evidence="1">
        <name>Mg(2+)</name>
        <dbReference type="ChEBI" id="CHEBI:18420"/>
    </cofactor>
</comment>
<dbReference type="GO" id="GO:0006097">
    <property type="term" value="P:glyoxylate cycle"/>
    <property type="evidence" value="ECO:0007669"/>
    <property type="project" value="UniProtKB-KW"/>
</dbReference>